<keyword evidence="7" id="KW-0175">Coiled coil</keyword>
<organism evidence="13 14">
    <name type="scientific">Acanthamoeba castellanii (strain ATCC 30010 / Neff)</name>
    <dbReference type="NCBI Taxonomy" id="1257118"/>
    <lineage>
        <taxon>Eukaryota</taxon>
        <taxon>Amoebozoa</taxon>
        <taxon>Discosea</taxon>
        <taxon>Longamoebia</taxon>
        <taxon>Centramoebida</taxon>
        <taxon>Acanthamoebidae</taxon>
        <taxon>Acanthamoeba</taxon>
    </lineage>
</organism>
<evidence type="ECO:0000313" key="14">
    <source>
        <dbReference type="Proteomes" id="UP000011083"/>
    </source>
</evidence>
<feature type="transmembrane region" description="Helical" evidence="9">
    <location>
        <begin position="421"/>
        <end position="439"/>
    </location>
</feature>
<evidence type="ECO:0000256" key="7">
    <source>
        <dbReference type="SAM" id="Coils"/>
    </source>
</evidence>
<keyword evidence="3" id="KW-0813">Transport</keyword>
<gene>
    <name evidence="13" type="ORF">ACA1_263940</name>
</gene>
<dbReference type="RefSeq" id="XP_004341309.1">
    <property type="nucleotide sequence ID" value="XM_004341261.1"/>
</dbReference>
<evidence type="ECO:0000313" key="13">
    <source>
        <dbReference type="EMBL" id="ELR19224.1"/>
    </source>
</evidence>
<protein>
    <submittedName>
        <fullName evidence="13">Uncharacterized protein</fullName>
    </submittedName>
</protein>
<dbReference type="AlphaFoldDB" id="L8H155"/>
<evidence type="ECO:0000256" key="8">
    <source>
        <dbReference type="SAM" id="MobiDB-lite"/>
    </source>
</evidence>
<sequence>MNNEDHSVAKFYTNLWLNAAIGGGAFLSFCMLRRFGPSGLQRFFNPFRRKSATEEGRLPELDEHPDEEEDPQSVDTSFLHWAWRALGVREADVFSQHGEDGVMYIRFLRVCFMMCLVMMVVGCAIILPINFTANDDDRSQRQDMGVLTMSNIPKRSDRFMAHIAVTYFYSFLFYGVIMWTFKRYTALRTSYLTANCVRAYTLLLRGIPSDLLGKKVLRRWFEARLNASVVAVNFVWSAGRLDSLKEQRSKLLVKLEKAEMQADRTIYTRSGIFELFGEKVEAADFYKERIEQLDQEISCLQQEKSRRMEKSGAGFVTLSTTLFNRMKMVAFADPTSMTISPAPAPSDVNWKQVDTGYVSHLFRMGVITLILVVISLAWTIPQTLIVSVANLSTLQEVSGFEWVADSITYGIRPTGLAILEGFLPAVVITLLLILVKHLFKLAYTRFGGLSCYSLAEWYAMIMYSFFLFLNVFLVVAVEGTFFLALAQIVEEPSEMVSLLANSLPQQALFFIIFIMVQGIGRLSFQLFRFVRLIRCAVKWCLLARPITPSERRDLLTAGDFDFVSGYSNGLLIFTITLCYSVMAPLIAVFGFLFFALSLLIDGYNLHRATEQRWQGGGKAFSFVLHHLMVSCIVFQVVMIGILSLSEYGGGVALVPLPFLTAALWFVLHFGWSHVINYGPVDAATETTWRDTISETRMTLAYRQPALAPHGLELKSTEEAFGAGVHAMQPRAEGEDEDEDHEKKSLNEAEPVGDSLGLSLQEDR</sequence>
<evidence type="ECO:0000256" key="1">
    <source>
        <dbReference type="ARBA" id="ARBA00004141"/>
    </source>
</evidence>
<dbReference type="InterPro" id="IPR003864">
    <property type="entry name" value="CSC1/OSCA1-like_7TM"/>
</dbReference>
<reference evidence="13 14" key="1">
    <citation type="journal article" date="2013" name="Genome Biol.">
        <title>Genome of Acanthamoeba castellanii highlights extensive lateral gene transfer and early evolution of tyrosine kinase signaling.</title>
        <authorList>
            <person name="Clarke M."/>
            <person name="Lohan A.J."/>
            <person name="Liu B."/>
            <person name="Lagkouvardos I."/>
            <person name="Roy S."/>
            <person name="Zafar N."/>
            <person name="Bertelli C."/>
            <person name="Schilde C."/>
            <person name="Kianianmomeni A."/>
            <person name="Burglin T.R."/>
            <person name="Frech C."/>
            <person name="Turcotte B."/>
            <person name="Kopec K.O."/>
            <person name="Synnott J.M."/>
            <person name="Choo C."/>
            <person name="Paponov I."/>
            <person name="Finkler A."/>
            <person name="Soon Heng Tan C."/>
            <person name="Hutchins A.P."/>
            <person name="Weinmeier T."/>
            <person name="Rattei T."/>
            <person name="Chu J.S."/>
            <person name="Gimenez G."/>
            <person name="Irimia M."/>
            <person name="Rigden D.J."/>
            <person name="Fitzpatrick D.A."/>
            <person name="Lorenzo-Morales J."/>
            <person name="Bateman A."/>
            <person name="Chiu C.H."/>
            <person name="Tang P."/>
            <person name="Hegemann P."/>
            <person name="Fromm H."/>
            <person name="Raoult D."/>
            <person name="Greub G."/>
            <person name="Miranda-Saavedra D."/>
            <person name="Chen N."/>
            <person name="Nash P."/>
            <person name="Ginger M.L."/>
            <person name="Horn M."/>
            <person name="Schaap P."/>
            <person name="Caler L."/>
            <person name="Loftus B."/>
        </authorList>
    </citation>
    <scope>NUCLEOTIDE SEQUENCE [LARGE SCALE GENOMIC DNA]</scope>
    <source>
        <strain evidence="13 14">Neff</strain>
    </source>
</reference>
<feature type="transmembrane region" description="Helical" evidence="9">
    <location>
        <begin position="651"/>
        <end position="671"/>
    </location>
</feature>
<dbReference type="Proteomes" id="UP000011083">
    <property type="component" value="Unassembled WGS sequence"/>
</dbReference>
<dbReference type="GeneID" id="14919997"/>
<proteinExistence type="inferred from homology"/>
<feature type="transmembrane region" description="Helical" evidence="9">
    <location>
        <begin position="107"/>
        <end position="129"/>
    </location>
</feature>
<evidence type="ECO:0000256" key="9">
    <source>
        <dbReference type="SAM" id="Phobius"/>
    </source>
</evidence>
<keyword evidence="14" id="KW-1185">Reference proteome</keyword>
<feature type="domain" description="CSC1/OSCA1-like 7TM region" evidence="10">
    <location>
        <begin position="366"/>
        <end position="641"/>
    </location>
</feature>
<dbReference type="EMBL" id="KB007933">
    <property type="protein sequence ID" value="ELR19224.1"/>
    <property type="molecule type" value="Genomic_DNA"/>
</dbReference>
<dbReference type="OMA" id="VVCAWAF"/>
<dbReference type="InterPro" id="IPR027815">
    <property type="entry name" value="CSC1/OSCA1-like_cyt"/>
</dbReference>
<evidence type="ECO:0000259" key="11">
    <source>
        <dbReference type="Pfam" id="PF13967"/>
    </source>
</evidence>
<keyword evidence="5 9" id="KW-1133">Transmembrane helix</keyword>
<dbReference type="InterPro" id="IPR045122">
    <property type="entry name" value="Csc1-like"/>
</dbReference>
<feature type="transmembrane region" description="Helical" evidence="9">
    <location>
        <begin position="620"/>
        <end position="644"/>
    </location>
</feature>
<feature type="transmembrane region" description="Helical" evidence="9">
    <location>
        <begin position="15"/>
        <end position="32"/>
    </location>
</feature>
<keyword evidence="6 9" id="KW-0472">Membrane</keyword>
<keyword evidence="4 9" id="KW-0812">Transmembrane</keyword>
<feature type="region of interest" description="Disordered" evidence="8">
    <location>
        <begin position="724"/>
        <end position="763"/>
    </location>
</feature>
<feature type="transmembrane region" description="Helical" evidence="9">
    <location>
        <begin position="159"/>
        <end position="181"/>
    </location>
</feature>
<comment type="subcellular location">
    <subcellularLocation>
        <location evidence="1">Membrane</location>
        <topology evidence="1">Multi-pass membrane protein</topology>
    </subcellularLocation>
</comment>
<dbReference type="PANTHER" id="PTHR13018:SF5">
    <property type="entry name" value="RE44586P"/>
    <property type="match status" value="1"/>
</dbReference>
<evidence type="ECO:0000259" key="12">
    <source>
        <dbReference type="Pfam" id="PF14703"/>
    </source>
</evidence>
<feature type="domain" description="CSC1/OSCA1-like N-terminal transmembrane" evidence="11">
    <location>
        <begin position="11"/>
        <end position="179"/>
    </location>
</feature>
<feature type="transmembrane region" description="Helical" evidence="9">
    <location>
        <begin position="460"/>
        <end position="486"/>
    </location>
</feature>
<dbReference type="Pfam" id="PF02714">
    <property type="entry name" value="RSN1_7TM"/>
    <property type="match status" value="1"/>
</dbReference>
<evidence type="ECO:0000259" key="10">
    <source>
        <dbReference type="Pfam" id="PF02714"/>
    </source>
</evidence>
<dbReference type="PANTHER" id="PTHR13018">
    <property type="entry name" value="PROBABLE MEMBRANE PROTEIN DUF221-RELATED"/>
    <property type="match status" value="1"/>
</dbReference>
<accession>L8H155</accession>
<evidence type="ECO:0000256" key="2">
    <source>
        <dbReference type="ARBA" id="ARBA00007779"/>
    </source>
</evidence>
<dbReference type="KEGG" id="acan:ACA1_263940"/>
<dbReference type="GO" id="GO:0005227">
    <property type="term" value="F:calcium-activated cation channel activity"/>
    <property type="evidence" value="ECO:0007669"/>
    <property type="project" value="InterPro"/>
</dbReference>
<name>L8H155_ACACF</name>
<dbReference type="Pfam" id="PF14703">
    <property type="entry name" value="PHM7_cyt"/>
    <property type="match status" value="1"/>
</dbReference>
<feature type="domain" description="CSC1/OSCA1-like cytosolic" evidence="12">
    <location>
        <begin position="199"/>
        <end position="351"/>
    </location>
</feature>
<dbReference type="InterPro" id="IPR032880">
    <property type="entry name" value="CSC1/OSCA1-like_N"/>
</dbReference>
<dbReference type="OrthoDB" id="1689567at2759"/>
<feature type="coiled-coil region" evidence="7">
    <location>
        <begin position="241"/>
        <end position="310"/>
    </location>
</feature>
<feature type="transmembrane region" description="Helical" evidence="9">
    <location>
        <begin position="570"/>
        <end position="600"/>
    </location>
</feature>
<feature type="transmembrane region" description="Helical" evidence="9">
    <location>
        <begin position="361"/>
        <end position="380"/>
    </location>
</feature>
<evidence type="ECO:0000256" key="6">
    <source>
        <dbReference type="ARBA" id="ARBA00023136"/>
    </source>
</evidence>
<feature type="transmembrane region" description="Helical" evidence="9">
    <location>
        <begin position="506"/>
        <end position="524"/>
    </location>
</feature>
<evidence type="ECO:0000256" key="3">
    <source>
        <dbReference type="ARBA" id="ARBA00022448"/>
    </source>
</evidence>
<comment type="similarity">
    <text evidence="2">Belongs to the CSC1 (TC 1.A.17) family.</text>
</comment>
<dbReference type="GO" id="GO:0005886">
    <property type="term" value="C:plasma membrane"/>
    <property type="evidence" value="ECO:0007669"/>
    <property type="project" value="TreeGrafter"/>
</dbReference>
<evidence type="ECO:0000256" key="5">
    <source>
        <dbReference type="ARBA" id="ARBA00022989"/>
    </source>
</evidence>
<evidence type="ECO:0000256" key="4">
    <source>
        <dbReference type="ARBA" id="ARBA00022692"/>
    </source>
</evidence>
<dbReference type="Pfam" id="PF13967">
    <property type="entry name" value="RSN1_TM"/>
    <property type="match status" value="1"/>
</dbReference>
<dbReference type="VEuPathDB" id="AmoebaDB:ACA1_263940"/>